<protein>
    <recommendedName>
        <fullName evidence="2">SbsA Ig-like domain-containing protein</fullName>
    </recommendedName>
</protein>
<dbReference type="KEGG" id="mur:EQY75_11965"/>
<evidence type="ECO:0000313" key="4">
    <source>
        <dbReference type="Proteomes" id="UP000290889"/>
    </source>
</evidence>
<dbReference type="Proteomes" id="UP000290889">
    <property type="component" value="Chromosome"/>
</dbReference>
<evidence type="ECO:0000256" key="1">
    <source>
        <dbReference type="ARBA" id="ARBA00022729"/>
    </source>
</evidence>
<dbReference type="OrthoDB" id="9809989at2"/>
<organism evidence="3 4">
    <name type="scientific">Muriicola soli</name>
    <dbReference type="NCBI Taxonomy" id="2507538"/>
    <lineage>
        <taxon>Bacteria</taxon>
        <taxon>Pseudomonadati</taxon>
        <taxon>Bacteroidota</taxon>
        <taxon>Flavobacteriia</taxon>
        <taxon>Flavobacteriales</taxon>
        <taxon>Flavobacteriaceae</taxon>
        <taxon>Muriicola</taxon>
    </lineage>
</organism>
<reference evidence="3 4" key="1">
    <citation type="submission" date="2019-01" db="EMBL/GenBank/DDBJ databases">
        <title>Muriicola soli sp. nov., isolated from soil.</title>
        <authorList>
            <person name="Kang H.J."/>
            <person name="Kim S.B."/>
        </authorList>
    </citation>
    <scope>NUCLEOTIDE SEQUENCE [LARGE SCALE GENOMIC DNA]</scope>
    <source>
        <strain evidence="3 4">MMS17-SY002</strain>
    </source>
</reference>
<evidence type="ECO:0000313" key="3">
    <source>
        <dbReference type="EMBL" id="QBA65182.1"/>
    </source>
</evidence>
<dbReference type="AlphaFoldDB" id="A0A411EBS3"/>
<keyword evidence="4" id="KW-1185">Reference proteome</keyword>
<gene>
    <name evidence="3" type="ORF">EQY75_11965</name>
</gene>
<proteinExistence type="predicted"/>
<name>A0A411EBS3_9FLAO</name>
<dbReference type="EMBL" id="CP035544">
    <property type="protein sequence ID" value="QBA65182.1"/>
    <property type="molecule type" value="Genomic_DNA"/>
</dbReference>
<dbReference type="InterPro" id="IPR032812">
    <property type="entry name" value="SbsA_Ig"/>
</dbReference>
<dbReference type="RefSeq" id="WP_129606172.1">
    <property type="nucleotide sequence ID" value="NZ_CP035544.1"/>
</dbReference>
<keyword evidence="1" id="KW-0732">Signal</keyword>
<accession>A0A411EBS3</accession>
<evidence type="ECO:0000259" key="2">
    <source>
        <dbReference type="Pfam" id="PF13205"/>
    </source>
</evidence>
<feature type="domain" description="SbsA Ig-like" evidence="2">
    <location>
        <begin position="35"/>
        <end position="137"/>
    </location>
</feature>
<dbReference type="Pfam" id="PF13205">
    <property type="entry name" value="Big_5"/>
    <property type="match status" value="1"/>
</dbReference>
<sequence>MANLKRFLSGVFVLFIALALFQCARRGSPSGGPRDTTPPVLLRAEPENLSTRFSTNKIRLYFDEYIKLEDVQNQLIVSPPFKNPLEISPQGGASKYVEIVIKDTLQENTTYTMNFGESIVDNNEGNPYPYLTYVFSTGDYIDSLSLLGVVQDAFNKETDDFISVMLYEIDTSYTDSVIEKRPPNYLTNTLDSTTIFRLQNLKAGSYRLIAIKDEAKNNVYDPVVDKIGFIEDTITLPTDSIYLLRLFREIPEYSLSVPKFAASNKIVFGYNGPNEELEITPITPLPDTVFTYQSKEPGKDTLNFWFTPFETDSLIFEVNNERLVQRDTFVVKTRQLPLDSLLVSASHRSSIGFLDTLTLSANIPIQTSDTATVSLINKDSLPQPFEFSLDTMRNRLVVDFPKEPNETYFLTILPEALTDIFGTSNDTLNYRLTTGSYADFGNLRIRLSGEVSYPVLVELTTPQGQVVRSIAAQEDKLYEFNLLSPAKYLVRVIFDTNGNELWDTGSFKDKIQPERVVYFPQEIEVRANWELEQLFLIEE</sequence>